<evidence type="ECO:0000313" key="5">
    <source>
        <dbReference type="Proteomes" id="UP000036947"/>
    </source>
</evidence>
<sequence length="806" mass="88238">MRFPPLSIPQVFQSLKPEQMESVNRVDFKIRDLDTCSVTLFPTRAQISRNLKDVGLKLGTNEITIIGLSPTVDQDSINVQGSGSSAIITNITVEPLPNHDIFEDVYPDCGCDESDGEYEIKEKEPKKHGSALYYAKDRLRSLKDSLEQADETVASATHRLKILDSYAAALHDPTRACVDIEEGLAKYKRARAKTFVDRTEGCKCQRDLRQGIDDLKRQIRNIERREWKESAKETEAGEMVQNIKEENKKEKVRLRQERLNFWPRYCFSVCITIECYANTPLSSRRASVASEADFPTASPPKAVDPETVDKSPRCDLVLSYVTSAAGWSPSYDLQLSTTSATAALCFNAQLRNNTSETWSSCKVSVSTSPATFAGLEDATPALIPWKIKLAAWQSGVLESDILRSQEERNHVNACQIAQKGSPAQKLRHEMFEAAYRASRANQNYKLQLLLLEQQNKTRVREWKEQNPPIQQTETQEVPIQHSLLETNNAFIASNPAFAPHQRPPPAQGAGMFGSSAPSGGFGSAAATVSAPDASGVVQDGIGADEVVLVPFNSFEQNLDFEESLIEETDFAITHDLPGLKTLAPTSTSSKHHVARLKFANVFYSHTVVAKYKHVANLNAKLRNSSNLTLLRGQAGLTLDGTFMGRTTLPPCSAGGYFSLGLGVDPAIKVIYLKPDVRRAATILAAAIFSNENSSVYVRTVTLQNTRASADKPVSILVQDQIPVSEDGTLRVELLNPRGVSIEGPGVAAGDPGRDTGQDTDWGKATATLKKGGEVSWQVSLNAGKAVRLVLEYAVGLPAGEAAVQCW</sequence>
<reference evidence="4 5" key="1">
    <citation type="journal article" date="2015" name="BMC Genomics">
        <title>The genome of the truffle-parasite Tolypocladium ophioglossoides and the evolution of antifungal peptaibiotics.</title>
        <authorList>
            <person name="Quandt C.A."/>
            <person name="Bushley K.E."/>
            <person name="Spatafora J.W."/>
        </authorList>
    </citation>
    <scope>NUCLEOTIDE SEQUENCE [LARGE SCALE GENOMIC DNA]</scope>
    <source>
        <strain evidence="4 5">CBS 100239</strain>
    </source>
</reference>
<accession>A0A0L0NE18</accession>
<protein>
    <submittedName>
        <fullName evidence="4">Protein F37C4.5</fullName>
    </submittedName>
</protein>
<proteinExistence type="predicted"/>
<dbReference type="InterPro" id="IPR025554">
    <property type="entry name" value="DUF4140"/>
</dbReference>
<comment type="caution">
    <text evidence="4">The sequence shown here is derived from an EMBL/GenBank/DDBJ whole genome shotgun (WGS) entry which is preliminary data.</text>
</comment>
<dbReference type="STRING" id="1163406.A0A0L0NE18"/>
<evidence type="ECO:0000259" key="2">
    <source>
        <dbReference type="Pfam" id="PF13598"/>
    </source>
</evidence>
<evidence type="ECO:0000313" key="4">
    <source>
        <dbReference type="EMBL" id="KND92318.1"/>
    </source>
</evidence>
<feature type="domain" description="DUF4139" evidence="2">
    <location>
        <begin position="317"/>
        <end position="797"/>
    </location>
</feature>
<dbReference type="PANTHER" id="PTHR31005">
    <property type="entry name" value="DUF4139 DOMAIN-CONTAINING PROTEIN"/>
    <property type="match status" value="1"/>
</dbReference>
<evidence type="ECO:0000256" key="1">
    <source>
        <dbReference type="SAM" id="Coils"/>
    </source>
</evidence>
<dbReference type="InterPro" id="IPR037291">
    <property type="entry name" value="DUF4139"/>
</dbReference>
<feature type="coiled-coil region" evidence="1">
    <location>
        <begin position="205"/>
        <end position="260"/>
    </location>
</feature>
<keyword evidence="1" id="KW-0175">Coiled coil</keyword>
<organism evidence="4 5">
    <name type="scientific">Tolypocladium ophioglossoides (strain CBS 100239)</name>
    <name type="common">Snaketongue truffleclub</name>
    <name type="synonym">Elaphocordyceps ophioglossoides</name>
    <dbReference type="NCBI Taxonomy" id="1163406"/>
    <lineage>
        <taxon>Eukaryota</taxon>
        <taxon>Fungi</taxon>
        <taxon>Dikarya</taxon>
        <taxon>Ascomycota</taxon>
        <taxon>Pezizomycotina</taxon>
        <taxon>Sordariomycetes</taxon>
        <taxon>Hypocreomycetidae</taxon>
        <taxon>Hypocreales</taxon>
        <taxon>Ophiocordycipitaceae</taxon>
        <taxon>Tolypocladium</taxon>
    </lineage>
</organism>
<dbReference type="Pfam" id="PF13600">
    <property type="entry name" value="DUF4140"/>
    <property type="match status" value="1"/>
</dbReference>
<dbReference type="Pfam" id="PF13598">
    <property type="entry name" value="DUF4139"/>
    <property type="match status" value="1"/>
</dbReference>
<name>A0A0L0NE18_TOLOC</name>
<gene>
    <name evidence="4" type="ORF">TOPH_03178</name>
</gene>
<dbReference type="InterPro" id="IPR011935">
    <property type="entry name" value="CHP02231"/>
</dbReference>
<feature type="domain" description="DUF4140" evidence="3">
    <location>
        <begin position="38"/>
        <end position="165"/>
    </location>
</feature>
<dbReference type="OrthoDB" id="10068793at2759"/>
<dbReference type="EMBL" id="LFRF01000006">
    <property type="protein sequence ID" value="KND92318.1"/>
    <property type="molecule type" value="Genomic_DNA"/>
</dbReference>
<dbReference type="PANTHER" id="PTHR31005:SF8">
    <property type="entry name" value="DUF4139 DOMAIN-CONTAINING PROTEIN"/>
    <property type="match status" value="1"/>
</dbReference>
<dbReference type="Proteomes" id="UP000036947">
    <property type="component" value="Unassembled WGS sequence"/>
</dbReference>
<dbReference type="AlphaFoldDB" id="A0A0L0NE18"/>
<evidence type="ECO:0000259" key="3">
    <source>
        <dbReference type="Pfam" id="PF13600"/>
    </source>
</evidence>
<keyword evidence="5" id="KW-1185">Reference proteome</keyword>